<feature type="transmembrane region" description="Helical" evidence="20">
    <location>
        <begin position="207"/>
        <end position="226"/>
    </location>
</feature>
<dbReference type="GO" id="GO:0008270">
    <property type="term" value="F:zinc ion binding"/>
    <property type="evidence" value="ECO:0007669"/>
    <property type="project" value="UniProtKB-UniRule"/>
</dbReference>
<organism evidence="22 23">
    <name type="scientific">Arabidopsis thaliana</name>
    <name type="common">Mouse-ear cress</name>
    <dbReference type="NCBI Taxonomy" id="3702"/>
    <lineage>
        <taxon>Eukaryota</taxon>
        <taxon>Viridiplantae</taxon>
        <taxon>Streptophyta</taxon>
        <taxon>Embryophyta</taxon>
        <taxon>Tracheophyta</taxon>
        <taxon>Spermatophyta</taxon>
        <taxon>Magnoliopsida</taxon>
        <taxon>eudicotyledons</taxon>
        <taxon>Gunneridae</taxon>
        <taxon>Pentapetalae</taxon>
        <taxon>rosids</taxon>
        <taxon>malvids</taxon>
        <taxon>Brassicales</taxon>
        <taxon>Brassicaceae</taxon>
        <taxon>Camelineae</taxon>
        <taxon>Arabidopsis</taxon>
    </lineage>
</organism>
<evidence type="ECO:0000256" key="15">
    <source>
        <dbReference type="ARBA" id="ARBA00049654"/>
    </source>
</evidence>
<dbReference type="Gene3D" id="3.30.60.190">
    <property type="match status" value="1"/>
</dbReference>
<evidence type="ECO:0000256" key="14">
    <source>
        <dbReference type="ARBA" id="ARBA00049598"/>
    </source>
</evidence>
<comment type="subunit">
    <text evidence="16">Interacts with FBL, SNU13, NOP58, NUFIP1, RUVBL1, RUVBL2 and TAF9. Interacts (via HIT-type zinc finger) with the RUVBL1/RUVBL2 complex in the presence of ADP.</text>
</comment>
<evidence type="ECO:0000256" key="13">
    <source>
        <dbReference type="ARBA" id="ARBA00023136"/>
    </source>
</evidence>
<keyword evidence="8 19" id="KW-0863">Zinc-finger</keyword>
<dbReference type="CDD" id="cd23023">
    <property type="entry name" value="zf-HIT_BCD1"/>
    <property type="match status" value="1"/>
</dbReference>
<keyword evidence="11" id="KW-0832">Ubl conjugation</keyword>
<evidence type="ECO:0000256" key="2">
    <source>
        <dbReference type="ARBA" id="ARBA00009596"/>
    </source>
</evidence>
<dbReference type="AlphaFoldDB" id="A0A654EBX1"/>
<dbReference type="Pfam" id="PF04438">
    <property type="entry name" value="zf-HIT"/>
    <property type="match status" value="1"/>
</dbReference>
<evidence type="ECO:0000256" key="11">
    <source>
        <dbReference type="ARBA" id="ARBA00022843"/>
    </source>
</evidence>
<feature type="transmembrane region" description="Helical" evidence="20">
    <location>
        <begin position="238"/>
        <end position="255"/>
    </location>
</feature>
<protein>
    <recommendedName>
        <fullName evidence="17">Box C/D snoRNA protein 1</fullName>
    </recommendedName>
    <alternativeName>
        <fullName evidence="18">Zinc finger HIT domain-containing protein 6</fullName>
    </alternativeName>
</protein>
<keyword evidence="3" id="KW-1017">Isopeptide bond</keyword>
<dbReference type="Pfam" id="PF16166">
    <property type="entry name" value="TIC20"/>
    <property type="match status" value="1"/>
</dbReference>
<dbReference type="InterPro" id="IPR005691">
    <property type="entry name" value="Tic20"/>
</dbReference>
<keyword evidence="7" id="KW-0479">Metal-binding</keyword>
<keyword evidence="12 20" id="KW-1133">Transmembrane helix</keyword>
<evidence type="ECO:0000256" key="17">
    <source>
        <dbReference type="ARBA" id="ARBA00068630"/>
    </source>
</evidence>
<evidence type="ECO:0000256" key="7">
    <source>
        <dbReference type="ARBA" id="ARBA00022723"/>
    </source>
</evidence>
<evidence type="ECO:0000256" key="19">
    <source>
        <dbReference type="PROSITE-ProRule" id="PRU00453"/>
    </source>
</evidence>
<evidence type="ECO:0000256" key="12">
    <source>
        <dbReference type="ARBA" id="ARBA00022989"/>
    </source>
</evidence>
<dbReference type="FunFam" id="3.30.60.190:FF:000001">
    <property type="entry name" value="box C/D snoRNA protein 1"/>
    <property type="match status" value="1"/>
</dbReference>
<keyword evidence="10" id="KW-0862">Zinc</keyword>
<accession>A0A654EBX1</accession>
<evidence type="ECO:0000256" key="18">
    <source>
        <dbReference type="ARBA" id="ARBA00077531"/>
    </source>
</evidence>
<sequence>MITGYSTPSAHVLMSSRAFKSSSYRAAAGQTQHYLARSSLPVVKNSWGSPPSPFNELPRTCPWAETRISDFGVPLSYLSASSSLLLNGEQGSLSGTLPVLPVRRKTLLTPRASKDVPSSFRFPPMTKKPQWWWRTLACLPYLMPLHETWMYAETAYHLHPFLEDFEFLTYPFLGAIGRLPSWFLMAYFFVAYLGIVRRKEWPHFFRFHVVMGMLLEIALQVIGTVSKWMPLGVYWGKFGMHFWTAVAFAYLFTVLESIRCALADSVCEECKQNPWKYKCPGCSIRSCALPCVKAHKQRTGCTGKRKFTDVIPLSKFDDNLLLSDYNMLEETKRVAESALRRRSQLCKNHYSYKLPYLLKSLQSAAYSRRTKLWYLPSGMLKRENNQSRYDNRSKCISWTIEWRFHSTDVILVDHGVGEDRNLCSVIKNHLKPGPWIHKLKPFCDVDLDSLKLFIRQYPKGAKAPFKELDIKAPLRKQLAKVVILEYPVIHVYLPSQSYEFKVIKDFNTTPNPNDSLYDGHGCTNGITFREEEIEEDDIDSFEPEVLGLMKQMNYNPCLRVSEKSKAEGVGTNNSNPQVDTTEQEDAGNMELEFEQGLIDTYSDLFAEMNPGDYFNFECEFAKGLDSDDNCNLQNLDTDFIADGLDLEEGEIVE</sequence>
<evidence type="ECO:0000256" key="10">
    <source>
        <dbReference type="ARBA" id="ARBA00022833"/>
    </source>
</evidence>
<evidence type="ECO:0000256" key="9">
    <source>
        <dbReference type="ARBA" id="ARBA00022780"/>
    </source>
</evidence>
<keyword evidence="9" id="KW-0934">Plastid</keyword>
<dbReference type="EMBL" id="CACRSJ010000104">
    <property type="protein sequence ID" value="VYS45032.1"/>
    <property type="molecule type" value="Genomic_DNA"/>
</dbReference>
<evidence type="ECO:0000313" key="23">
    <source>
        <dbReference type="Proteomes" id="UP000426265"/>
    </source>
</evidence>
<keyword evidence="13 20" id="KW-0472">Membrane</keyword>
<comment type="subcellular location">
    <subcellularLocation>
        <location evidence="1">Plastid</location>
        <location evidence="1">Chloroplast inner membrane</location>
        <topology evidence="1">Multi-pass membrane protein</topology>
    </subcellularLocation>
</comment>
<dbReference type="InterPro" id="IPR057721">
    <property type="entry name" value="BCD1_alpha/beta"/>
</dbReference>
<evidence type="ECO:0000256" key="20">
    <source>
        <dbReference type="SAM" id="Phobius"/>
    </source>
</evidence>
<dbReference type="GO" id="GO:0009706">
    <property type="term" value="C:chloroplast inner membrane"/>
    <property type="evidence" value="ECO:0007669"/>
    <property type="project" value="UniProtKB-SubCell"/>
</dbReference>
<comment type="similarity">
    <text evidence="2">Belongs to the Tic20 family.</text>
</comment>
<reference evidence="22 23" key="1">
    <citation type="submission" date="2019-11" db="EMBL/GenBank/DDBJ databases">
        <authorList>
            <person name="Jiao W.-B."/>
            <person name="Schneeberger K."/>
        </authorList>
    </citation>
    <scope>NUCLEOTIDE SEQUENCE [LARGE SCALE GENOMIC DNA]</scope>
    <source>
        <strain evidence="23">cv. An-1</strain>
    </source>
</reference>
<proteinExistence type="inferred from homology"/>
<comment type="function">
    <text evidence="14">Required for box C/D snoRNAs accumulation involved in snoRNA processing, snoRNA transport to the nucleolus and ribosome biogenesis.</text>
</comment>
<keyword evidence="9" id="KW-1001">Plastid inner membrane</keyword>
<dbReference type="Proteomes" id="UP000426265">
    <property type="component" value="Unassembled WGS sequence"/>
</dbReference>
<keyword evidence="4" id="KW-0690">Ribosome biogenesis</keyword>
<gene>
    <name evidence="22" type="ORF">AN1_LOCUS539</name>
</gene>
<dbReference type="PANTHER" id="PTHR33510:SF9">
    <property type="entry name" value="HIT-TYPE ZINC FINGER FAMILY PROTEIN-RELATED"/>
    <property type="match status" value="1"/>
</dbReference>
<dbReference type="GO" id="GO:0042254">
    <property type="term" value="P:ribosome biogenesis"/>
    <property type="evidence" value="ECO:0007669"/>
    <property type="project" value="UniProtKB-KW"/>
</dbReference>
<evidence type="ECO:0000256" key="6">
    <source>
        <dbReference type="ARBA" id="ARBA00022692"/>
    </source>
</evidence>
<evidence type="ECO:0000313" key="22">
    <source>
        <dbReference type="EMBL" id="VYS45032.1"/>
    </source>
</evidence>
<evidence type="ECO:0000256" key="4">
    <source>
        <dbReference type="ARBA" id="ARBA00022517"/>
    </source>
</evidence>
<feature type="transmembrane region" description="Helical" evidence="20">
    <location>
        <begin position="172"/>
        <end position="195"/>
    </location>
</feature>
<dbReference type="NCBIfam" id="TIGR00994">
    <property type="entry name" value="3a0901s05TIC20"/>
    <property type="match status" value="1"/>
</dbReference>
<dbReference type="PROSITE" id="PS51083">
    <property type="entry name" value="ZF_HIT"/>
    <property type="match status" value="1"/>
</dbReference>
<keyword evidence="6 20" id="KW-0812">Transmembrane</keyword>
<evidence type="ECO:0000256" key="3">
    <source>
        <dbReference type="ARBA" id="ARBA00022499"/>
    </source>
</evidence>
<dbReference type="PANTHER" id="PTHR33510">
    <property type="entry name" value="PROTEIN TIC 20-II, CHLOROPLASTIC"/>
    <property type="match status" value="1"/>
</dbReference>
<evidence type="ECO:0000259" key="21">
    <source>
        <dbReference type="PROSITE" id="PS51083"/>
    </source>
</evidence>
<comment type="similarity">
    <text evidence="15">Belongs to the BCD1 family.</text>
</comment>
<evidence type="ECO:0000256" key="8">
    <source>
        <dbReference type="ARBA" id="ARBA00022771"/>
    </source>
</evidence>
<dbReference type="InterPro" id="IPR007529">
    <property type="entry name" value="Znf_HIT"/>
</dbReference>
<name>A0A654EBX1_ARATH</name>
<dbReference type="Pfam" id="PF25790">
    <property type="entry name" value="BCD1"/>
    <property type="match status" value="1"/>
</dbReference>
<evidence type="ECO:0000256" key="16">
    <source>
        <dbReference type="ARBA" id="ARBA00061949"/>
    </source>
</evidence>
<evidence type="ECO:0000256" key="1">
    <source>
        <dbReference type="ARBA" id="ARBA00004478"/>
    </source>
</evidence>
<evidence type="ECO:0000256" key="5">
    <source>
        <dbReference type="ARBA" id="ARBA00022553"/>
    </source>
</evidence>
<feature type="domain" description="HIT-type" evidence="21">
    <location>
        <begin position="267"/>
        <end position="301"/>
    </location>
</feature>
<dbReference type="ExpressionAtlas" id="A0A654EBX1">
    <property type="expression patterns" value="baseline and differential"/>
</dbReference>
<dbReference type="SUPFAM" id="SSF144232">
    <property type="entry name" value="HIT/MYND zinc finger-like"/>
    <property type="match status" value="1"/>
</dbReference>
<keyword evidence="5" id="KW-0597">Phosphoprotein</keyword>